<gene>
    <name evidence="2" type="ORF">A2845_05415</name>
</gene>
<proteinExistence type="predicted"/>
<comment type="caution">
    <text evidence="2">The sequence shown here is derived from an EMBL/GenBank/DDBJ whole genome shotgun (WGS) entry which is preliminary data.</text>
</comment>
<dbReference type="InterPro" id="IPR003386">
    <property type="entry name" value="LACT/PDAT_acylTrfase"/>
</dbReference>
<reference evidence="2 3" key="1">
    <citation type="journal article" date="2016" name="Nat. Commun.">
        <title>Thousands of microbial genomes shed light on interconnected biogeochemical processes in an aquifer system.</title>
        <authorList>
            <person name="Anantharaman K."/>
            <person name="Brown C.T."/>
            <person name="Hug L.A."/>
            <person name="Sharon I."/>
            <person name="Castelle C.J."/>
            <person name="Probst A.J."/>
            <person name="Thomas B.C."/>
            <person name="Singh A."/>
            <person name="Wilkins M.J."/>
            <person name="Karaoz U."/>
            <person name="Brodie E.L."/>
            <person name="Williams K.H."/>
            <person name="Hubbard S.S."/>
            <person name="Banfield J.F."/>
        </authorList>
    </citation>
    <scope>NUCLEOTIDE SEQUENCE [LARGE SCALE GENOMIC DNA]</scope>
</reference>
<dbReference type="InterPro" id="IPR029058">
    <property type="entry name" value="AB_hydrolase_fold"/>
</dbReference>
<dbReference type="Pfam" id="PF02450">
    <property type="entry name" value="LCAT"/>
    <property type="match status" value="1"/>
</dbReference>
<dbReference type="EMBL" id="MHLI01000022">
    <property type="protein sequence ID" value="OGZ04702.1"/>
    <property type="molecule type" value="Genomic_DNA"/>
</dbReference>
<sequence>MRPLSAIALLLFMFVFVPTTSSAMMIFYFPVLTPSEELGYAGDVVSDGVEPNTSSGTPFTFKIISTSHYNTANEVDLLVSDGTTTTTYIMQRDLTTASTTLIDGDYINGEQYFYTGTFPTGNYTYHFETFGTQYPEMGEETFSVSAGPVDICAGVENCNSNVLFLPGIMGSRLFENSFVCGILTNEKERWVSTLDCDQARLALRVNGTSVNQIYTKEGEVGVINEAYSFNLYKSFMSDLKKWKETDKIIADYALIPYDWRLSLEDVLQNGATSTDGTFSYGASQGFANSHIYRKLTEMVASSRTKKVTIIAHSNGGLVTKALIQKLKETHDPLYDKIDKIIFVAVPQTGTPEAISNILHGDQIGPMGSIMSANRLRDLTQNMPGAYHLLPSAAYFAGEGATVPTPIVTFEDGTATQPFINLYGHSIANASDLKRFLLGEDGRPTPTYDDLEDPTKLNFALLSYAENLHQQLDDNWEVSSSTNIYQIAGWGVGTLANINYRTVPHCDRVDSVIIQGARNIYCGLWGSRLTFDPNKVIDGDGTVVMPSALAMSTSSDKVTRYWVDLDRYGKSGLFNSTINRVHKDILEVPQLCDFIHNIISFSLDTLPVYISTSTPPSTNYTDRLTFTLHSPLTLEFTDTEGRHVGPSTSTPDTFDSNVPGATYERYGEVRLLSIPKTATGTLTLHGVASGSFTLDLAEENGNITIATTSFEGITSATSTVVTMTIDPISSPITNGILTVDTNGDGTTIEILHAHEGETVFSDTTPPEARIGFSTSTQQLRTIGLDVSPTNAYKTATTTTVIDSVGNVTIIHFSSYKAGNHSIKAKIDSISYNGVATVVSAELSYKWSMNKKGEYTMFAAYIKTATGIVESHYRPKKNQTIIMTKAQDFDDEDNDDECDKRATSSKVSGMVIPGLVTNQGKINVNY</sequence>
<dbReference type="AlphaFoldDB" id="A0A1G2CU04"/>
<feature type="region of interest" description="Disordered" evidence="1">
    <location>
        <begin position="637"/>
        <end position="657"/>
    </location>
</feature>
<dbReference type="Gene3D" id="3.40.50.1820">
    <property type="entry name" value="alpha/beta hydrolase"/>
    <property type="match status" value="1"/>
</dbReference>
<evidence type="ECO:0000256" key="1">
    <source>
        <dbReference type="SAM" id="MobiDB-lite"/>
    </source>
</evidence>
<organism evidence="2 3">
    <name type="scientific">Candidatus Lloydbacteria bacterium RIFCSPHIGHO2_01_FULL_49_22</name>
    <dbReference type="NCBI Taxonomy" id="1798658"/>
    <lineage>
        <taxon>Bacteria</taxon>
        <taxon>Candidatus Lloydiibacteriota</taxon>
    </lineage>
</organism>
<accession>A0A1G2CU04</accession>
<dbReference type="Proteomes" id="UP000177122">
    <property type="component" value="Unassembled WGS sequence"/>
</dbReference>
<feature type="compositionally biased region" description="Polar residues" evidence="1">
    <location>
        <begin position="645"/>
        <end position="655"/>
    </location>
</feature>
<dbReference type="GO" id="GO:0006629">
    <property type="term" value="P:lipid metabolic process"/>
    <property type="evidence" value="ECO:0007669"/>
    <property type="project" value="InterPro"/>
</dbReference>
<dbReference type="PANTHER" id="PTHR11440">
    <property type="entry name" value="LECITHIN-CHOLESTEROL ACYLTRANSFERASE-RELATED"/>
    <property type="match status" value="1"/>
</dbReference>
<evidence type="ECO:0000313" key="3">
    <source>
        <dbReference type="Proteomes" id="UP000177122"/>
    </source>
</evidence>
<dbReference type="SUPFAM" id="SSF53474">
    <property type="entry name" value="alpha/beta-Hydrolases"/>
    <property type="match status" value="1"/>
</dbReference>
<name>A0A1G2CU04_9BACT</name>
<evidence type="ECO:0000313" key="2">
    <source>
        <dbReference type="EMBL" id="OGZ04702.1"/>
    </source>
</evidence>
<dbReference type="GO" id="GO:0008374">
    <property type="term" value="F:O-acyltransferase activity"/>
    <property type="evidence" value="ECO:0007669"/>
    <property type="project" value="InterPro"/>
</dbReference>
<protein>
    <submittedName>
        <fullName evidence="2">Uncharacterized protein</fullName>
    </submittedName>
</protein>